<feature type="domain" description="Enolase C-terminal TIM barrel" evidence="14">
    <location>
        <begin position="141"/>
        <end position="423"/>
    </location>
</feature>
<evidence type="ECO:0000256" key="1">
    <source>
        <dbReference type="ARBA" id="ARBA00005031"/>
    </source>
</evidence>
<evidence type="ECO:0000259" key="15">
    <source>
        <dbReference type="SMART" id="SM01193"/>
    </source>
</evidence>
<keyword evidence="9 11" id="KW-0456">Lyase</keyword>
<feature type="binding site" evidence="11 13">
    <location>
        <position position="322"/>
    </location>
    <ligand>
        <name>Mg(2+)</name>
        <dbReference type="ChEBI" id="CHEBI:18420"/>
    </ligand>
</feature>
<name>A0A923RQW7_9FIRM</name>
<keyword evidence="11" id="KW-0963">Cytoplasm</keyword>
<evidence type="ECO:0000256" key="2">
    <source>
        <dbReference type="ARBA" id="ARBA00009604"/>
    </source>
</evidence>
<comment type="function">
    <text evidence="11">Catalyzes the reversible conversion of 2-phosphoglycerate (2-PG) into phosphoenolpyruvate (PEP). It is essential for the degradation of carbohydrates via glycolysis.</text>
</comment>
<dbReference type="InterPro" id="IPR000941">
    <property type="entry name" value="Enolase"/>
</dbReference>
<reference evidence="16" key="1">
    <citation type="submission" date="2020-08" db="EMBL/GenBank/DDBJ databases">
        <title>Genome public.</title>
        <authorList>
            <person name="Liu C."/>
            <person name="Sun Q."/>
        </authorList>
    </citation>
    <scope>NUCLEOTIDE SEQUENCE</scope>
    <source>
        <strain evidence="16">NSJ-55</strain>
    </source>
</reference>
<dbReference type="InterPro" id="IPR036849">
    <property type="entry name" value="Enolase-like_C_sf"/>
</dbReference>
<comment type="caution">
    <text evidence="11">Lacks conserved residue(s) required for the propagation of feature annotation.</text>
</comment>
<evidence type="ECO:0000256" key="11">
    <source>
        <dbReference type="HAMAP-Rule" id="MF_00318"/>
    </source>
</evidence>
<dbReference type="EMBL" id="JACOPF010000001">
    <property type="protein sequence ID" value="MBC5689088.1"/>
    <property type="molecule type" value="Genomic_DNA"/>
</dbReference>
<comment type="cofactor">
    <cofactor evidence="11">
        <name>Mg(2+)</name>
        <dbReference type="ChEBI" id="CHEBI:18420"/>
    </cofactor>
    <text evidence="11">Binds a second Mg(2+) ion via substrate during catalysis.</text>
</comment>
<dbReference type="GO" id="GO:0005576">
    <property type="term" value="C:extracellular region"/>
    <property type="evidence" value="ECO:0007669"/>
    <property type="project" value="UniProtKB-SubCell"/>
</dbReference>
<dbReference type="SUPFAM" id="SSF54826">
    <property type="entry name" value="Enolase N-terminal domain-like"/>
    <property type="match status" value="1"/>
</dbReference>
<evidence type="ECO:0000256" key="12">
    <source>
        <dbReference type="PIRSR" id="PIRSR001400-1"/>
    </source>
</evidence>
<organism evidence="16 17">
    <name type="scientific">Mediterraneibacter hominis</name>
    <dbReference type="NCBI Taxonomy" id="2763054"/>
    <lineage>
        <taxon>Bacteria</taxon>
        <taxon>Bacillati</taxon>
        <taxon>Bacillota</taxon>
        <taxon>Clostridia</taxon>
        <taxon>Lachnospirales</taxon>
        <taxon>Lachnospiraceae</taxon>
        <taxon>Mediterraneibacter</taxon>
    </lineage>
</organism>
<evidence type="ECO:0000256" key="3">
    <source>
        <dbReference type="ARBA" id="ARBA00012058"/>
    </source>
</evidence>
<dbReference type="PANTHER" id="PTHR11902">
    <property type="entry name" value="ENOLASE"/>
    <property type="match status" value="1"/>
</dbReference>
<feature type="active site" description="Proton donor" evidence="11 12">
    <location>
        <position position="207"/>
    </location>
</feature>
<comment type="caution">
    <text evidence="16">The sequence shown here is derived from an EMBL/GenBank/DDBJ whole genome shotgun (WGS) entry which is preliminary data.</text>
</comment>
<dbReference type="EC" id="4.2.1.11" evidence="3 11"/>
<dbReference type="SUPFAM" id="SSF51604">
    <property type="entry name" value="Enolase C-terminal domain-like"/>
    <property type="match status" value="1"/>
</dbReference>
<dbReference type="NCBIfam" id="TIGR01060">
    <property type="entry name" value="eno"/>
    <property type="match status" value="1"/>
</dbReference>
<dbReference type="InterPro" id="IPR020811">
    <property type="entry name" value="Enolase_N"/>
</dbReference>
<dbReference type="AlphaFoldDB" id="A0A923RQW7"/>
<keyword evidence="8 11" id="KW-0324">Glycolysis</keyword>
<protein>
    <recommendedName>
        <fullName evidence="4 11">Enolase</fullName>
        <ecNumber evidence="3 11">4.2.1.11</ecNumber>
    </recommendedName>
    <alternativeName>
        <fullName evidence="11">2-phospho-D-glycerate hydro-lyase</fullName>
    </alternativeName>
    <alternativeName>
        <fullName evidence="11">2-phosphoglycerate dehydratase</fullName>
    </alternativeName>
</protein>
<feature type="domain" description="Enolase N-terminal" evidence="15">
    <location>
        <begin position="7"/>
        <end position="136"/>
    </location>
</feature>
<proteinExistence type="inferred from homology"/>
<evidence type="ECO:0000256" key="8">
    <source>
        <dbReference type="ARBA" id="ARBA00023152"/>
    </source>
</evidence>
<sequence>MYRYLPIQDIYAREILDSRGNPALEAEVLAGGEIVGRASVPSGALTGTYEATELRDREARYLGKGVERAVENVNNQLAQAVIGMNVLDQAALDKMLVKTDGSRDKRNLGANTLLGVSMAAAHTAALALKIPLYRYLGGTNPKEIPIPMMTILDGGIHADNTLDIQEFMIVPGKSKNFRERLRICTEVYQNLKEILSKSGFSIRTGGEGGFAPDLPDAKEALKLIEDAAKRAGYQMGRDIFIALDAAASRLYNKDSRKYEFFGESKMKGQRITRDTEELIEYYEELAGSFPICAIEDALDEDDWDGWRTITERLGEKIQLAGDALFSTNVQRIKKGIQEGAANAVVIKINQAGTLSEAFEAIETAQKAGYQIIISHRYGETEDTAIADIAVAFHAEHIKAGAPCGTERTAKYNQLLRIEEELGI</sequence>
<dbReference type="SFLD" id="SFLDG00178">
    <property type="entry name" value="enolase"/>
    <property type="match status" value="1"/>
</dbReference>
<accession>A0A923RQW7</accession>
<dbReference type="GO" id="GO:0004634">
    <property type="term" value="F:phosphopyruvate hydratase activity"/>
    <property type="evidence" value="ECO:0007669"/>
    <property type="project" value="UniProtKB-UniRule"/>
</dbReference>
<dbReference type="PRINTS" id="PR00148">
    <property type="entry name" value="ENOLASE"/>
</dbReference>
<evidence type="ECO:0000256" key="4">
    <source>
        <dbReference type="ARBA" id="ARBA00017068"/>
    </source>
</evidence>
<dbReference type="Pfam" id="PF00113">
    <property type="entry name" value="Enolase_C"/>
    <property type="match status" value="1"/>
</dbReference>
<comment type="catalytic activity">
    <reaction evidence="10">
        <text>(2R)-2-phosphoglycerate = phosphoenolpyruvate + H2O</text>
        <dbReference type="Rhea" id="RHEA:10164"/>
        <dbReference type="ChEBI" id="CHEBI:15377"/>
        <dbReference type="ChEBI" id="CHEBI:58289"/>
        <dbReference type="ChEBI" id="CHEBI:58702"/>
        <dbReference type="EC" id="4.2.1.11"/>
    </reaction>
    <physiologicalReaction direction="left-to-right" evidence="10">
        <dbReference type="Rhea" id="RHEA:10165"/>
    </physiologicalReaction>
</comment>
<dbReference type="SMART" id="SM01193">
    <property type="entry name" value="Enolase_N"/>
    <property type="match status" value="1"/>
</dbReference>
<comment type="cofactor">
    <cofactor evidence="13">
        <name>Mg(2+)</name>
        <dbReference type="ChEBI" id="CHEBI:18420"/>
    </cofactor>
    <text evidence="13">Mg(2+) is required for catalysis and for stabilizing the dimer.</text>
</comment>
<dbReference type="GO" id="GO:0009986">
    <property type="term" value="C:cell surface"/>
    <property type="evidence" value="ECO:0007669"/>
    <property type="project" value="UniProtKB-SubCell"/>
</dbReference>
<dbReference type="Pfam" id="PF03952">
    <property type="entry name" value="Enolase_N"/>
    <property type="match status" value="1"/>
</dbReference>
<dbReference type="RefSeq" id="WP_186875658.1">
    <property type="nucleotide sequence ID" value="NZ_JACOPF010000001.1"/>
</dbReference>
<dbReference type="Proteomes" id="UP000652477">
    <property type="component" value="Unassembled WGS sequence"/>
</dbReference>
<gene>
    <name evidence="11 16" type="primary">eno</name>
    <name evidence="16" type="ORF">H8S37_09130</name>
</gene>
<dbReference type="InterPro" id="IPR029017">
    <property type="entry name" value="Enolase-like_N"/>
</dbReference>
<keyword evidence="5 11" id="KW-0964">Secreted</keyword>
<dbReference type="GO" id="GO:0006096">
    <property type="term" value="P:glycolytic process"/>
    <property type="evidence" value="ECO:0007669"/>
    <property type="project" value="UniProtKB-UniRule"/>
</dbReference>
<dbReference type="GO" id="GO:0000287">
    <property type="term" value="F:magnesium ion binding"/>
    <property type="evidence" value="ECO:0007669"/>
    <property type="project" value="UniProtKB-UniRule"/>
</dbReference>
<feature type="binding site" evidence="11">
    <location>
        <position position="398"/>
    </location>
    <ligand>
        <name>(2R)-2-phosphoglycerate</name>
        <dbReference type="ChEBI" id="CHEBI:58289"/>
    </ligand>
</feature>
<keyword evidence="6 11" id="KW-0479">Metal-binding</keyword>
<dbReference type="Gene3D" id="3.20.20.120">
    <property type="entry name" value="Enolase-like C-terminal domain"/>
    <property type="match status" value="1"/>
</dbReference>
<feature type="active site" description="Proton acceptor" evidence="11 12">
    <location>
        <position position="347"/>
    </location>
</feature>
<comment type="subcellular location">
    <subcellularLocation>
        <location evidence="11">Cytoplasm</location>
    </subcellularLocation>
    <subcellularLocation>
        <location evidence="11">Secreted</location>
    </subcellularLocation>
    <subcellularLocation>
        <location evidence="11">Cell surface</location>
    </subcellularLocation>
    <text evidence="11">Fractions of enolase are present in both the cytoplasm and on the cell surface.</text>
</comment>
<dbReference type="Gene3D" id="3.30.390.10">
    <property type="entry name" value="Enolase-like, N-terminal domain"/>
    <property type="match status" value="1"/>
</dbReference>
<comment type="similarity">
    <text evidence="2 11">Belongs to the enolase family.</text>
</comment>
<feature type="binding site" evidence="11">
    <location>
        <position position="376"/>
    </location>
    <ligand>
        <name>(2R)-2-phosphoglycerate</name>
        <dbReference type="ChEBI" id="CHEBI:58289"/>
    </ligand>
</feature>
<evidence type="ECO:0000256" key="9">
    <source>
        <dbReference type="ARBA" id="ARBA00023239"/>
    </source>
</evidence>
<comment type="pathway">
    <text evidence="1 11">Carbohydrate degradation; glycolysis; pyruvate from D-glyceraldehyde 3-phosphate: step 4/5.</text>
</comment>
<evidence type="ECO:0000313" key="16">
    <source>
        <dbReference type="EMBL" id="MBC5689088.1"/>
    </source>
</evidence>
<dbReference type="CDD" id="cd03313">
    <property type="entry name" value="enolase"/>
    <property type="match status" value="1"/>
</dbReference>
<feature type="binding site" evidence="11">
    <location>
        <position position="165"/>
    </location>
    <ligand>
        <name>(2R)-2-phosphoglycerate</name>
        <dbReference type="ChEBI" id="CHEBI:58289"/>
    </ligand>
</feature>
<keyword evidence="7 11" id="KW-0460">Magnesium</keyword>
<evidence type="ECO:0000313" key="17">
    <source>
        <dbReference type="Proteomes" id="UP000652477"/>
    </source>
</evidence>
<evidence type="ECO:0000256" key="5">
    <source>
        <dbReference type="ARBA" id="ARBA00022525"/>
    </source>
</evidence>
<evidence type="ECO:0000256" key="6">
    <source>
        <dbReference type="ARBA" id="ARBA00022723"/>
    </source>
</evidence>
<feature type="binding site" evidence="11 13">
    <location>
        <position position="244"/>
    </location>
    <ligand>
        <name>Mg(2+)</name>
        <dbReference type="ChEBI" id="CHEBI:18420"/>
    </ligand>
</feature>
<feature type="binding site" evidence="11 13">
    <location>
        <position position="295"/>
    </location>
    <ligand>
        <name>Mg(2+)</name>
        <dbReference type="ChEBI" id="CHEBI:18420"/>
    </ligand>
</feature>
<dbReference type="GO" id="GO:0000015">
    <property type="term" value="C:phosphopyruvate hydratase complex"/>
    <property type="evidence" value="ECO:0007669"/>
    <property type="project" value="InterPro"/>
</dbReference>
<evidence type="ECO:0000256" key="13">
    <source>
        <dbReference type="PIRSR" id="PIRSR001400-3"/>
    </source>
</evidence>
<keyword evidence="17" id="KW-1185">Reference proteome</keyword>
<evidence type="ECO:0000256" key="7">
    <source>
        <dbReference type="ARBA" id="ARBA00022842"/>
    </source>
</evidence>
<dbReference type="InterPro" id="IPR020810">
    <property type="entry name" value="Enolase_C"/>
</dbReference>
<dbReference type="PANTHER" id="PTHR11902:SF1">
    <property type="entry name" value="ENOLASE"/>
    <property type="match status" value="1"/>
</dbReference>
<dbReference type="HAMAP" id="MF_00318">
    <property type="entry name" value="Enolase"/>
    <property type="match status" value="1"/>
</dbReference>
<feature type="binding site" evidence="11">
    <location>
        <position position="347"/>
    </location>
    <ligand>
        <name>(2R)-2-phosphoglycerate</name>
        <dbReference type="ChEBI" id="CHEBI:58289"/>
    </ligand>
</feature>
<evidence type="ECO:0000256" key="10">
    <source>
        <dbReference type="ARBA" id="ARBA00048951"/>
    </source>
</evidence>
<dbReference type="SMART" id="SM01192">
    <property type="entry name" value="Enolase_C"/>
    <property type="match status" value="1"/>
</dbReference>
<dbReference type="SFLD" id="SFLDS00001">
    <property type="entry name" value="Enolase"/>
    <property type="match status" value="1"/>
</dbReference>
<evidence type="ECO:0000259" key="14">
    <source>
        <dbReference type="SMART" id="SM01192"/>
    </source>
</evidence>
<dbReference type="PIRSF" id="PIRSF001400">
    <property type="entry name" value="Enolase"/>
    <property type="match status" value="1"/>
</dbReference>